<name>W8ETP3_9BACT</name>
<protein>
    <submittedName>
        <fullName evidence="1">Uncharacterized protein</fullName>
    </submittedName>
</protein>
<dbReference type="EMBL" id="CP007145">
    <property type="protein sequence ID" value="AHJ95898.1"/>
    <property type="molecule type" value="Genomic_DNA"/>
</dbReference>
<keyword evidence="2" id="KW-1185">Reference proteome</keyword>
<dbReference type="KEGG" id="hsw:Hsw_0303"/>
<evidence type="ECO:0000313" key="2">
    <source>
        <dbReference type="Proteomes" id="UP000019423"/>
    </source>
</evidence>
<gene>
    <name evidence="1" type="ORF">Hsw_0303</name>
</gene>
<accession>W8ETP3</accession>
<sequence length="38" mass="4518">MPVRTHSAGFYLTRRRFFLLFPNGRITVPCRSILFSFL</sequence>
<dbReference type="Proteomes" id="UP000019423">
    <property type="component" value="Chromosome"/>
</dbReference>
<reference evidence="1 2" key="1">
    <citation type="submission" date="2014-01" db="EMBL/GenBank/DDBJ databases">
        <title>Complete genome sequence of ionizing-radiation resistance bacterium Hymenobacter swuensis DY53.</title>
        <authorList>
            <person name="Jung J.-H."/>
            <person name="Jeong S.-W."/>
            <person name="Joe M.-H."/>
            <person name="Cho y.-j."/>
            <person name="Kim M.-K."/>
            <person name="Lim S.-Y."/>
        </authorList>
    </citation>
    <scope>NUCLEOTIDE SEQUENCE [LARGE SCALE GENOMIC DNA]</scope>
    <source>
        <strain evidence="1 2">DY53</strain>
    </source>
</reference>
<dbReference type="AlphaFoldDB" id="W8ETP3"/>
<evidence type="ECO:0000313" key="1">
    <source>
        <dbReference type="EMBL" id="AHJ95898.1"/>
    </source>
</evidence>
<dbReference type="HOGENOM" id="CLU_3328788_0_0_10"/>
<proteinExistence type="predicted"/>
<dbReference type="STRING" id="1227739.Hsw_0303"/>
<organism evidence="1 2">
    <name type="scientific">Hymenobacter swuensis DY53</name>
    <dbReference type="NCBI Taxonomy" id="1227739"/>
    <lineage>
        <taxon>Bacteria</taxon>
        <taxon>Pseudomonadati</taxon>
        <taxon>Bacteroidota</taxon>
        <taxon>Cytophagia</taxon>
        <taxon>Cytophagales</taxon>
        <taxon>Hymenobacteraceae</taxon>
        <taxon>Hymenobacter</taxon>
    </lineage>
</organism>